<evidence type="ECO:0008006" key="4">
    <source>
        <dbReference type="Google" id="ProtNLM"/>
    </source>
</evidence>
<dbReference type="AlphaFoldDB" id="A0A135ZZK1"/>
<organism evidence="2 3">
    <name type="scientific">Paraglaciecola hydrolytica</name>
    <dbReference type="NCBI Taxonomy" id="1799789"/>
    <lineage>
        <taxon>Bacteria</taxon>
        <taxon>Pseudomonadati</taxon>
        <taxon>Pseudomonadota</taxon>
        <taxon>Gammaproteobacteria</taxon>
        <taxon>Alteromonadales</taxon>
        <taxon>Alteromonadaceae</taxon>
        <taxon>Paraglaciecola</taxon>
    </lineage>
</organism>
<dbReference type="RefSeq" id="WP_068377203.1">
    <property type="nucleotide sequence ID" value="NZ_LSNE01000006.1"/>
</dbReference>
<accession>A0A135ZZK1</accession>
<sequence>MNFKPFLILVFGMLIASQSIAATALEGTWQLISGEYIDANGDTLSYASADMQSLKVLSTKHFSFTSMKGEQFWAAGTGTYEFKDGQYVESLLLNSFGEKVGATFAFQAQLDGDKWYNSRWKDGKRVEYEVWQKVN</sequence>
<comment type="caution">
    <text evidence="2">The sequence shown here is derived from an EMBL/GenBank/DDBJ whole genome shotgun (WGS) entry which is preliminary data.</text>
</comment>
<keyword evidence="3" id="KW-1185">Reference proteome</keyword>
<dbReference type="OrthoDB" id="8588312at2"/>
<proteinExistence type="predicted"/>
<dbReference type="Proteomes" id="UP000070299">
    <property type="component" value="Unassembled WGS sequence"/>
</dbReference>
<name>A0A135ZZK1_9ALTE</name>
<feature type="chain" id="PRO_5007469229" description="Extracellular endo-alpha-(1-&gt;5)-L-arabinanase C-terminal domain-containing protein" evidence="1">
    <location>
        <begin position="22"/>
        <end position="135"/>
    </location>
</feature>
<gene>
    <name evidence="2" type="ORF">AX660_15060</name>
</gene>
<feature type="signal peptide" evidence="1">
    <location>
        <begin position="1"/>
        <end position="21"/>
    </location>
</feature>
<dbReference type="Gene3D" id="2.40.128.490">
    <property type="entry name" value="Uncharacterised protein PF14869, DUF4488"/>
    <property type="match status" value="1"/>
</dbReference>
<keyword evidence="1" id="KW-0732">Signal</keyword>
<dbReference type="EMBL" id="LSNE01000006">
    <property type="protein sequence ID" value="KXI28419.1"/>
    <property type="molecule type" value="Genomic_DNA"/>
</dbReference>
<protein>
    <recommendedName>
        <fullName evidence="4">Extracellular endo-alpha-(1-&gt;5)-L-arabinanase C-terminal domain-containing protein</fullName>
    </recommendedName>
</protein>
<evidence type="ECO:0000313" key="2">
    <source>
        <dbReference type="EMBL" id="KXI28419.1"/>
    </source>
</evidence>
<dbReference type="STRING" id="1799789.AX660_15060"/>
<evidence type="ECO:0000313" key="3">
    <source>
        <dbReference type="Proteomes" id="UP000070299"/>
    </source>
</evidence>
<evidence type="ECO:0000256" key="1">
    <source>
        <dbReference type="SAM" id="SignalP"/>
    </source>
</evidence>
<reference evidence="3" key="1">
    <citation type="submission" date="2016-02" db="EMBL/GenBank/DDBJ databases">
        <authorList>
            <person name="Schultz-Johansen M."/>
            <person name="Glaring M.A."/>
            <person name="Bech P.K."/>
            <person name="Stougaard P."/>
        </authorList>
    </citation>
    <scope>NUCLEOTIDE SEQUENCE [LARGE SCALE GENOMIC DNA]</scope>
    <source>
        <strain evidence="3">S66</strain>
    </source>
</reference>